<feature type="compositionally biased region" description="Basic and acidic residues" evidence="1">
    <location>
        <begin position="97"/>
        <end position="107"/>
    </location>
</feature>
<organism evidence="2 3">
    <name type="scientific">Basidiobolus ranarum</name>
    <dbReference type="NCBI Taxonomy" id="34480"/>
    <lineage>
        <taxon>Eukaryota</taxon>
        <taxon>Fungi</taxon>
        <taxon>Fungi incertae sedis</taxon>
        <taxon>Zoopagomycota</taxon>
        <taxon>Entomophthoromycotina</taxon>
        <taxon>Basidiobolomycetes</taxon>
        <taxon>Basidiobolales</taxon>
        <taxon>Basidiobolaceae</taxon>
        <taxon>Basidiobolus</taxon>
    </lineage>
</organism>
<feature type="region of interest" description="Disordered" evidence="1">
    <location>
        <begin position="28"/>
        <end position="48"/>
    </location>
</feature>
<evidence type="ECO:0000313" key="3">
    <source>
        <dbReference type="Proteomes" id="UP001479436"/>
    </source>
</evidence>
<dbReference type="EMBL" id="JASJQH010007300">
    <property type="protein sequence ID" value="KAK9711146.1"/>
    <property type="molecule type" value="Genomic_DNA"/>
</dbReference>
<sequence length="152" mass="17746">MTLDDRTKALLSTFMLLWMKNNELSCSQTYDESSSDSDSDLSDDFSDSDFALEELSDNEEALFEEYRSLQEQQRKMQSAAYMEYDLNLPNEHIKIETEAEEPRLLEKSEEDVSEDPSVTTSVLQKRNMLLDEEDYDEPLEAEEAMNKKRKTE</sequence>
<proteinExistence type="predicted"/>
<keyword evidence="3" id="KW-1185">Reference proteome</keyword>
<evidence type="ECO:0000313" key="2">
    <source>
        <dbReference type="EMBL" id="KAK9711146.1"/>
    </source>
</evidence>
<evidence type="ECO:0000256" key="1">
    <source>
        <dbReference type="SAM" id="MobiDB-lite"/>
    </source>
</evidence>
<gene>
    <name evidence="2" type="ORF">K7432_008010</name>
</gene>
<comment type="caution">
    <text evidence="2">The sequence shown here is derived from an EMBL/GenBank/DDBJ whole genome shotgun (WGS) entry which is preliminary data.</text>
</comment>
<accession>A0ABR2W064</accession>
<feature type="compositionally biased region" description="Acidic residues" evidence="1">
    <location>
        <begin position="130"/>
        <end position="143"/>
    </location>
</feature>
<dbReference type="Proteomes" id="UP001479436">
    <property type="component" value="Unassembled WGS sequence"/>
</dbReference>
<name>A0ABR2W064_9FUNG</name>
<feature type="compositionally biased region" description="Acidic residues" evidence="1">
    <location>
        <begin position="33"/>
        <end position="48"/>
    </location>
</feature>
<feature type="region of interest" description="Disordered" evidence="1">
    <location>
        <begin position="97"/>
        <end position="152"/>
    </location>
</feature>
<reference evidence="2 3" key="1">
    <citation type="submission" date="2023-04" db="EMBL/GenBank/DDBJ databases">
        <title>Genome of Basidiobolus ranarum AG-B5.</title>
        <authorList>
            <person name="Stajich J.E."/>
            <person name="Carter-House D."/>
            <person name="Gryganskyi A."/>
        </authorList>
    </citation>
    <scope>NUCLEOTIDE SEQUENCE [LARGE SCALE GENOMIC DNA]</scope>
    <source>
        <strain evidence="2 3">AG-B5</strain>
    </source>
</reference>
<protein>
    <submittedName>
        <fullName evidence="2">Uncharacterized protein</fullName>
    </submittedName>
</protein>